<keyword evidence="1" id="KW-0067">ATP-binding</keyword>
<dbReference type="EMBL" id="MW523122">
    <property type="protein sequence ID" value="QWT72229.1"/>
    <property type="molecule type" value="mRNA"/>
</dbReference>
<dbReference type="EMBL" id="MW523119">
    <property type="protein sequence ID" value="QWT72226.1"/>
    <property type="molecule type" value="mRNA"/>
</dbReference>
<organism evidence="1">
    <name type="scientific">Pectinophora gossypiella</name>
    <name type="common">Cotton pink bollworm</name>
    <name type="synonym">Depressaria gossypiella</name>
    <dbReference type="NCBI Taxonomy" id="13191"/>
    <lineage>
        <taxon>Eukaryota</taxon>
        <taxon>Metazoa</taxon>
        <taxon>Ecdysozoa</taxon>
        <taxon>Arthropoda</taxon>
        <taxon>Hexapoda</taxon>
        <taxon>Insecta</taxon>
        <taxon>Pterygota</taxon>
        <taxon>Neoptera</taxon>
        <taxon>Endopterygota</taxon>
        <taxon>Lepidoptera</taxon>
        <taxon>Glossata</taxon>
        <taxon>Ditrysia</taxon>
        <taxon>Gelechioidea</taxon>
        <taxon>Gelechiidae</taxon>
        <taxon>Apatetrinae</taxon>
        <taxon>Pectinophora</taxon>
    </lineage>
</organism>
<dbReference type="EMBL" id="MW523118">
    <property type="protein sequence ID" value="QWT72225.1"/>
    <property type="molecule type" value="mRNA"/>
</dbReference>
<dbReference type="EMBL" id="MW523121">
    <property type="protein sequence ID" value="QWT72228.1"/>
    <property type="molecule type" value="mRNA"/>
</dbReference>
<gene>
    <name evidence="1" type="primary">ABCA2</name>
</gene>
<reference evidence="1" key="1">
    <citation type="journal article" date="2021" name="Sci. Rep.">
        <title>CRISPR-mediated mutations in the ABC transporter gene ABCA2 confer pink bollworm resistance to Bt toxin Cry2Ab.</title>
        <authorList>
            <person name="Fabrick J.A."/>
            <person name="LeRoy D.M."/>
            <person name="Mathew L.G."/>
            <person name="Wu Y."/>
            <person name="Unnithan G.C."/>
            <person name="Yelich A.J."/>
            <person name="Carriere Y."/>
            <person name="Li X."/>
            <person name="Tabashnik B.E."/>
        </authorList>
    </citation>
    <scope>NUCLEOTIDE SEQUENCE</scope>
    <source>
        <strain evidence="1">CRISPR-R2</strain>
    </source>
</reference>
<keyword evidence="1" id="KW-0547">Nucleotide-binding</keyword>
<sequence>MRARGERKEAGSWVKFRLLMWKNFVQQLRHPVQTAAELLLPVLTMSLVLVLRSQIDPEVLETRTYPPIPAHTLNYSVTVLGGMNLTRMSMAFSPENAVYAGRLKWFYWTSPLLAWTRPHVVPCGTCCRERRKVDR</sequence>
<dbReference type="GO" id="GO:0005524">
    <property type="term" value="F:ATP binding"/>
    <property type="evidence" value="ECO:0007669"/>
    <property type="project" value="UniProtKB-KW"/>
</dbReference>
<dbReference type="EMBL" id="MW523123">
    <property type="protein sequence ID" value="QWT72230.1"/>
    <property type="molecule type" value="mRNA"/>
</dbReference>
<name>A0A8F2JFH9_PECGO</name>
<accession>A0A8F2JFH9</accession>
<dbReference type="AlphaFoldDB" id="A0A8F2JFH9"/>
<proteinExistence type="evidence at transcript level"/>
<dbReference type="EMBL" id="MW523120">
    <property type="protein sequence ID" value="QWT72227.1"/>
    <property type="molecule type" value="mRNA"/>
</dbReference>
<protein>
    <submittedName>
        <fullName evidence="1">Truncated ATP-binding cassette sub-family A member 2</fullName>
    </submittedName>
</protein>
<evidence type="ECO:0000313" key="1">
    <source>
        <dbReference type="EMBL" id="QWT72225.1"/>
    </source>
</evidence>